<gene>
    <name evidence="1" type="ORF">LCGC14_0224360</name>
</gene>
<organism evidence="1">
    <name type="scientific">marine sediment metagenome</name>
    <dbReference type="NCBI Taxonomy" id="412755"/>
    <lineage>
        <taxon>unclassified sequences</taxon>
        <taxon>metagenomes</taxon>
        <taxon>ecological metagenomes</taxon>
    </lineage>
</organism>
<evidence type="ECO:0000313" key="1">
    <source>
        <dbReference type="EMBL" id="KKN90853.1"/>
    </source>
</evidence>
<reference evidence="1" key="1">
    <citation type="journal article" date="2015" name="Nature">
        <title>Complex archaea that bridge the gap between prokaryotes and eukaryotes.</title>
        <authorList>
            <person name="Spang A."/>
            <person name="Saw J.H."/>
            <person name="Jorgensen S.L."/>
            <person name="Zaremba-Niedzwiedzka K."/>
            <person name="Martijn J."/>
            <person name="Lind A.E."/>
            <person name="van Eijk R."/>
            <person name="Schleper C."/>
            <person name="Guy L."/>
            <person name="Ettema T.J."/>
        </authorList>
    </citation>
    <scope>NUCLEOTIDE SEQUENCE</scope>
</reference>
<protein>
    <submittedName>
        <fullName evidence="1">Uncharacterized protein</fullName>
    </submittedName>
</protein>
<comment type="caution">
    <text evidence="1">The sequence shown here is derived from an EMBL/GenBank/DDBJ whole genome shotgun (WGS) entry which is preliminary data.</text>
</comment>
<dbReference type="EMBL" id="LAZR01000107">
    <property type="protein sequence ID" value="KKN90853.1"/>
    <property type="molecule type" value="Genomic_DNA"/>
</dbReference>
<name>A0A0F9XG49_9ZZZZ</name>
<dbReference type="AlphaFoldDB" id="A0A0F9XG49"/>
<sequence>MTEADKYTPPVMTKEYDVWRKEREAKRETIHILEDFPRLPCKWIRPLRDVFVACWNEEKVNSILGDKSGGVGTLRILDRTYCRGEVDDMPDCWKGLEERCIDRCKHYVKMKNDKYSKLKGFCTKQCHDFKKYENKHKTGRAKVIEF</sequence>
<proteinExistence type="predicted"/>
<accession>A0A0F9XG49</accession>